<keyword evidence="2" id="KW-1185">Reference proteome</keyword>
<accession>A0A433DED2</accession>
<evidence type="ECO:0000313" key="2">
    <source>
        <dbReference type="Proteomes" id="UP000268093"/>
    </source>
</evidence>
<proteinExistence type="predicted"/>
<dbReference type="EMBL" id="RBNI01002539">
    <property type="protein sequence ID" value="RUP49176.1"/>
    <property type="molecule type" value="Genomic_DNA"/>
</dbReference>
<protein>
    <submittedName>
        <fullName evidence="1">Uncharacterized protein</fullName>
    </submittedName>
</protein>
<organism evidence="1 2">
    <name type="scientific">Jimgerdemannia flammicorona</name>
    <dbReference type="NCBI Taxonomy" id="994334"/>
    <lineage>
        <taxon>Eukaryota</taxon>
        <taxon>Fungi</taxon>
        <taxon>Fungi incertae sedis</taxon>
        <taxon>Mucoromycota</taxon>
        <taxon>Mucoromycotina</taxon>
        <taxon>Endogonomycetes</taxon>
        <taxon>Endogonales</taxon>
        <taxon>Endogonaceae</taxon>
        <taxon>Jimgerdemannia</taxon>
    </lineage>
</organism>
<dbReference type="OrthoDB" id="2357462at2759"/>
<dbReference type="Gene3D" id="3.40.190.10">
    <property type="entry name" value="Periplasmic binding protein-like II"/>
    <property type="match status" value="1"/>
</dbReference>
<name>A0A433DED2_9FUNG</name>
<dbReference type="SUPFAM" id="SSF53850">
    <property type="entry name" value="Periplasmic binding protein-like II"/>
    <property type="match status" value="1"/>
</dbReference>
<evidence type="ECO:0000313" key="1">
    <source>
        <dbReference type="EMBL" id="RUP49176.1"/>
    </source>
</evidence>
<gene>
    <name evidence="1" type="ORF">BC936DRAFT_143122</name>
</gene>
<sequence>MATVTPTPGVSIVAYDDKDQVVYTLTAADLPTYNGKFFPKMNSVQYYHIGNGTTLLEARSPFLGIPKAGVAGVAMTVINNFIYVNRNADKTDQYTVKLVVGTWDDMVANVCTPGSSCPDIVFIGSTQVAGQAANQTILQLESFFDEYTEINSWLLKDAFSKVRVARNFQITCLPMHAVHSCPKSFQLTYYDYTYAVPLTTDMRLLFYNTTTFDILGLTHPPPVGTTWGDEWWRTWNWYELRP</sequence>
<dbReference type="Proteomes" id="UP000268093">
    <property type="component" value="Unassembled WGS sequence"/>
</dbReference>
<reference evidence="1 2" key="1">
    <citation type="journal article" date="2018" name="New Phytol.">
        <title>Phylogenomics of Endogonaceae and evolution of mycorrhizas within Mucoromycota.</title>
        <authorList>
            <person name="Chang Y."/>
            <person name="Desiro A."/>
            <person name="Na H."/>
            <person name="Sandor L."/>
            <person name="Lipzen A."/>
            <person name="Clum A."/>
            <person name="Barry K."/>
            <person name="Grigoriev I.V."/>
            <person name="Martin F.M."/>
            <person name="Stajich J.E."/>
            <person name="Smith M.E."/>
            <person name="Bonito G."/>
            <person name="Spatafora J.W."/>
        </authorList>
    </citation>
    <scope>NUCLEOTIDE SEQUENCE [LARGE SCALE GENOMIC DNA]</scope>
    <source>
        <strain evidence="1 2">GMNB39</strain>
    </source>
</reference>
<comment type="caution">
    <text evidence="1">The sequence shown here is derived from an EMBL/GenBank/DDBJ whole genome shotgun (WGS) entry which is preliminary data.</text>
</comment>